<dbReference type="PANTHER" id="PTHR21292">
    <property type="entry name" value="EXOCYST COMPLEX COMPONENT SEC6-RELATED"/>
    <property type="match status" value="1"/>
</dbReference>
<accession>A0AAD3DWM6</accession>
<reference evidence="4 5" key="1">
    <citation type="journal article" date="2021" name="Sci. Rep.">
        <title>Genome sequencing of the multicellular alga Astrephomene provides insights into convergent evolution of germ-soma differentiation.</title>
        <authorList>
            <person name="Yamashita S."/>
            <person name="Yamamoto K."/>
            <person name="Matsuzaki R."/>
            <person name="Suzuki S."/>
            <person name="Yamaguchi H."/>
            <person name="Hirooka S."/>
            <person name="Minakuchi Y."/>
            <person name="Miyagishima S."/>
            <person name="Kawachi M."/>
            <person name="Toyoda A."/>
            <person name="Nozaki H."/>
        </authorList>
    </citation>
    <scope>NUCLEOTIDE SEQUENCE [LARGE SCALE GENOMIC DNA]</scope>
    <source>
        <strain evidence="4 5">NIES-4017</strain>
    </source>
</reference>
<dbReference type="Pfam" id="PF06046">
    <property type="entry name" value="Sec6"/>
    <property type="match status" value="1"/>
</dbReference>
<dbReference type="GO" id="GO:0051601">
    <property type="term" value="P:exocyst localization"/>
    <property type="evidence" value="ECO:0007669"/>
    <property type="project" value="TreeGrafter"/>
</dbReference>
<protein>
    <recommendedName>
        <fullName evidence="6">Exocyst complex component Sec6</fullName>
    </recommendedName>
</protein>
<dbReference type="InterPro" id="IPR042532">
    <property type="entry name" value="EXOC3/Sec6_C"/>
</dbReference>
<dbReference type="PANTHER" id="PTHR21292:SF1">
    <property type="entry name" value="EXOCYST COMPLEX COMPONENT 3"/>
    <property type="match status" value="1"/>
</dbReference>
<dbReference type="Gene3D" id="1.10.357.70">
    <property type="entry name" value="Exocyst complex component Sec6, C-terminal domain"/>
    <property type="match status" value="1"/>
</dbReference>
<dbReference type="Gene3D" id="1.10.357.50">
    <property type="match status" value="1"/>
</dbReference>
<keyword evidence="5" id="KW-1185">Reference proteome</keyword>
<sequence>MADAVDLAEQALQAKEQGINEILRLLQRPEDLSRLADITAEYESRHRSAKATLSAMVQSQVESIRQGMDLLERARRHITKLQAALDKIDKLCSECADLVHHHDKIKLLSTTHGNIKKVLSEIEDIVDLPYRADRCWELLQADEGALVPAFEALLLLTGTAENAKQAWQRGNKSAAEVSELRTYLARVDEVMARFESRLFDSLLSLPGLVECARERPALLVDCVRVVELQELVDSEYRRVKMGAVPQRRYKERLFAGLTAGAEARFQALLQQARDCNKPNKTIKYDQNGDVILSEVRDYLGGLSRLVRVVGGREEVVADPEELRGVEVIEEEVFDEDSYLDELLNGLYDVTDELAAVYDYVSPCFPPSYDIFNRLFQAYHVQLAAVVDVLGHGAAEEMSTRGALRVMDWVQKYMDTLRNLGVDEDLIRLPPSPLADPDSLPGMVVLMESYVGRMEGTVTAWYRNILAADLQSEPKQAPDGTLCTLGAVDFFRILNQQIAIIEALNDHGEVMFQTARTALRVMRGFQEAAAGKDATGKEAAAAAAGKESAGAGLDKVSRGNPGAGGAASGVLRPLSLEMAIAFLNNNVTCYDQSLAFAEDVQRQLERRYREQLDVEEVCRGFLEVAKTAAQRAVELLLNDPGMSTQIKGMYGTANTEYLSGRVTATLLATLRDYFSDLRSWVAPPFLKRVAEAALEELVRRAVNMFAVAPPQESSESLLKRMSADESELAGFFEPYLKADRLRRHLGALADMRELLAAGSPEEFSLAYSQLAAAHPAFTLEVVSKLLTGGARPDLTKKQIADITAQCKEIWKQRGDKEEEGGGWGFFGWGKK</sequence>
<name>A0AAD3DWM6_9CHLO</name>
<dbReference type="AlphaFoldDB" id="A0AAD3DWM6"/>
<proteinExistence type="inferred from homology"/>
<evidence type="ECO:0008006" key="6">
    <source>
        <dbReference type="Google" id="ProtNLM"/>
    </source>
</evidence>
<gene>
    <name evidence="4" type="ORF">Agub_g11227</name>
</gene>
<dbReference type="GO" id="GO:0000149">
    <property type="term" value="F:SNARE binding"/>
    <property type="evidence" value="ECO:0007669"/>
    <property type="project" value="TreeGrafter"/>
</dbReference>
<evidence type="ECO:0000256" key="3">
    <source>
        <dbReference type="ARBA" id="ARBA00022483"/>
    </source>
</evidence>
<comment type="caution">
    <text evidence="4">The sequence shown here is derived from an EMBL/GenBank/DDBJ whole genome shotgun (WGS) entry which is preliminary data.</text>
</comment>
<comment type="similarity">
    <text evidence="1">Belongs to the SEC6 family.</text>
</comment>
<evidence type="ECO:0000313" key="5">
    <source>
        <dbReference type="Proteomes" id="UP001054857"/>
    </source>
</evidence>
<dbReference type="EMBL" id="BMAR01000028">
    <property type="protein sequence ID" value="GFR49228.1"/>
    <property type="molecule type" value="Genomic_DNA"/>
</dbReference>
<keyword evidence="2" id="KW-0813">Transport</keyword>
<dbReference type="Proteomes" id="UP001054857">
    <property type="component" value="Unassembled WGS sequence"/>
</dbReference>
<dbReference type="GO" id="GO:0006887">
    <property type="term" value="P:exocytosis"/>
    <property type="evidence" value="ECO:0007669"/>
    <property type="project" value="UniProtKB-KW"/>
</dbReference>
<evidence type="ECO:0000256" key="1">
    <source>
        <dbReference type="ARBA" id="ARBA00009447"/>
    </source>
</evidence>
<evidence type="ECO:0000313" key="4">
    <source>
        <dbReference type="EMBL" id="GFR49228.1"/>
    </source>
</evidence>
<keyword evidence="3" id="KW-0268">Exocytosis</keyword>
<organism evidence="4 5">
    <name type="scientific">Astrephomene gubernaculifera</name>
    <dbReference type="NCBI Taxonomy" id="47775"/>
    <lineage>
        <taxon>Eukaryota</taxon>
        <taxon>Viridiplantae</taxon>
        <taxon>Chlorophyta</taxon>
        <taxon>core chlorophytes</taxon>
        <taxon>Chlorophyceae</taxon>
        <taxon>CS clade</taxon>
        <taxon>Chlamydomonadales</taxon>
        <taxon>Astrephomenaceae</taxon>
        <taxon>Astrephomene</taxon>
    </lineage>
</organism>
<evidence type="ECO:0000256" key="2">
    <source>
        <dbReference type="ARBA" id="ARBA00022448"/>
    </source>
</evidence>
<dbReference type="InterPro" id="IPR010326">
    <property type="entry name" value="EXOC3/Sec6"/>
</dbReference>
<dbReference type="GO" id="GO:0000145">
    <property type="term" value="C:exocyst"/>
    <property type="evidence" value="ECO:0007669"/>
    <property type="project" value="InterPro"/>
</dbReference>